<feature type="transmembrane region" description="Helical" evidence="1">
    <location>
        <begin position="20"/>
        <end position="42"/>
    </location>
</feature>
<dbReference type="AlphaFoldDB" id="A0AAD6QB10"/>
<evidence type="ECO:0000256" key="1">
    <source>
        <dbReference type="SAM" id="Phobius"/>
    </source>
</evidence>
<organism evidence="2 3">
    <name type="scientific">Populus alba x Populus x berolinensis</name>
    <dbReference type="NCBI Taxonomy" id="444605"/>
    <lineage>
        <taxon>Eukaryota</taxon>
        <taxon>Viridiplantae</taxon>
        <taxon>Streptophyta</taxon>
        <taxon>Embryophyta</taxon>
        <taxon>Tracheophyta</taxon>
        <taxon>Spermatophyta</taxon>
        <taxon>Magnoliopsida</taxon>
        <taxon>eudicotyledons</taxon>
        <taxon>Gunneridae</taxon>
        <taxon>Pentapetalae</taxon>
        <taxon>rosids</taxon>
        <taxon>fabids</taxon>
        <taxon>Malpighiales</taxon>
        <taxon>Salicaceae</taxon>
        <taxon>Saliceae</taxon>
        <taxon>Populus</taxon>
    </lineage>
</organism>
<keyword evidence="3" id="KW-1185">Reference proteome</keyword>
<keyword evidence="1" id="KW-1133">Transmembrane helix</keyword>
<reference evidence="2" key="1">
    <citation type="journal article" date="2023" name="Mol. Ecol. Resour.">
        <title>Chromosome-level genome assembly of a triploid poplar Populus alba 'Berolinensis'.</title>
        <authorList>
            <person name="Chen S."/>
            <person name="Yu Y."/>
            <person name="Wang X."/>
            <person name="Wang S."/>
            <person name="Zhang T."/>
            <person name="Zhou Y."/>
            <person name="He R."/>
            <person name="Meng N."/>
            <person name="Wang Y."/>
            <person name="Liu W."/>
            <person name="Liu Z."/>
            <person name="Liu J."/>
            <person name="Guo Q."/>
            <person name="Huang H."/>
            <person name="Sederoff R.R."/>
            <person name="Wang G."/>
            <person name="Qu G."/>
            <person name="Chen S."/>
        </authorList>
    </citation>
    <scope>NUCLEOTIDE SEQUENCE</scope>
    <source>
        <strain evidence="2">SC-2020</strain>
    </source>
</reference>
<evidence type="ECO:0000313" key="3">
    <source>
        <dbReference type="Proteomes" id="UP001164929"/>
    </source>
</evidence>
<protein>
    <submittedName>
        <fullName evidence="2">Uncharacterized protein</fullName>
    </submittedName>
</protein>
<accession>A0AAD6QB10</accession>
<keyword evidence="1" id="KW-0472">Membrane</keyword>
<gene>
    <name evidence="2" type="ORF">NC653_023715</name>
</gene>
<comment type="caution">
    <text evidence="2">The sequence shown here is derived from an EMBL/GenBank/DDBJ whole genome shotgun (WGS) entry which is preliminary data.</text>
</comment>
<proteinExistence type="predicted"/>
<sequence>MDVARPPVSRKLVSKPFMCAIIRSVLYLIFCQWAMTTSYFTINHFMDPRQLRPRAD</sequence>
<name>A0AAD6QB10_9ROSI</name>
<dbReference type="Proteomes" id="UP001164929">
    <property type="component" value="Chromosome 9"/>
</dbReference>
<keyword evidence="1" id="KW-0812">Transmembrane</keyword>
<evidence type="ECO:0000313" key="2">
    <source>
        <dbReference type="EMBL" id="KAJ6985869.1"/>
    </source>
</evidence>
<dbReference type="EMBL" id="JAQIZT010000009">
    <property type="protein sequence ID" value="KAJ6985869.1"/>
    <property type="molecule type" value="Genomic_DNA"/>
</dbReference>